<dbReference type="GO" id="GO:0004519">
    <property type="term" value="F:endonuclease activity"/>
    <property type="evidence" value="ECO:0007669"/>
    <property type="project" value="UniProtKB-KW"/>
</dbReference>
<evidence type="ECO:0000256" key="16">
    <source>
        <dbReference type="ARBA" id="ARBA00022918"/>
    </source>
</evidence>
<evidence type="ECO:0000256" key="7">
    <source>
        <dbReference type="ARBA" id="ARBA00022723"/>
    </source>
</evidence>
<keyword evidence="14" id="KW-0694">RNA-binding</keyword>
<keyword evidence="2" id="KW-0815">Transposition</keyword>
<evidence type="ECO:0000256" key="22">
    <source>
        <dbReference type="ARBA" id="ARBA00049244"/>
    </source>
</evidence>
<dbReference type="CDD" id="cd09272">
    <property type="entry name" value="RNase_HI_RT_Ty1"/>
    <property type="match status" value="1"/>
</dbReference>
<comment type="catalytic activity">
    <reaction evidence="22">
        <text>DNA(n) + a 2'-deoxyribonucleoside 5'-triphosphate = DNA(n+1) + diphosphate</text>
        <dbReference type="Rhea" id="RHEA:22508"/>
        <dbReference type="Rhea" id="RHEA-COMP:17339"/>
        <dbReference type="Rhea" id="RHEA-COMP:17340"/>
        <dbReference type="ChEBI" id="CHEBI:33019"/>
        <dbReference type="ChEBI" id="CHEBI:61560"/>
        <dbReference type="ChEBI" id="CHEBI:173112"/>
        <dbReference type="EC" id="2.7.7.7"/>
    </reaction>
</comment>
<evidence type="ECO:0000256" key="18">
    <source>
        <dbReference type="ARBA" id="ARBA00023113"/>
    </source>
</evidence>
<evidence type="ECO:0000256" key="23">
    <source>
        <dbReference type="SAM" id="MobiDB-lite"/>
    </source>
</evidence>
<evidence type="ECO:0000256" key="1">
    <source>
        <dbReference type="ARBA" id="ARBA00002180"/>
    </source>
</evidence>
<dbReference type="GO" id="GO:0003723">
    <property type="term" value="F:RNA binding"/>
    <property type="evidence" value="ECO:0007669"/>
    <property type="project" value="UniProtKB-KW"/>
</dbReference>
<keyword evidence="18" id="KW-0917">Virion maturation</keyword>
<dbReference type="InterPro" id="IPR054722">
    <property type="entry name" value="PolX-like_BBD"/>
</dbReference>
<evidence type="ECO:0000256" key="9">
    <source>
        <dbReference type="ARBA" id="ARBA00022750"/>
    </source>
</evidence>
<dbReference type="PROSITE" id="PS50994">
    <property type="entry name" value="INTEGRASE"/>
    <property type="match status" value="1"/>
</dbReference>
<dbReference type="InterPro" id="IPR036397">
    <property type="entry name" value="RNaseH_sf"/>
</dbReference>
<dbReference type="Pfam" id="PF07727">
    <property type="entry name" value="RVT_2"/>
    <property type="match status" value="1"/>
</dbReference>
<comment type="catalytic activity">
    <reaction evidence="21">
        <text>DNA(n) + a 2'-deoxyribonucleoside 5'-triphosphate = DNA(n+1) + diphosphate</text>
        <dbReference type="Rhea" id="RHEA:22508"/>
        <dbReference type="Rhea" id="RHEA-COMP:17339"/>
        <dbReference type="Rhea" id="RHEA-COMP:17340"/>
        <dbReference type="ChEBI" id="CHEBI:33019"/>
        <dbReference type="ChEBI" id="CHEBI:61560"/>
        <dbReference type="ChEBI" id="CHEBI:173112"/>
        <dbReference type="EC" id="2.7.7.49"/>
    </reaction>
</comment>
<keyword evidence="12" id="KW-0067">ATP-binding</keyword>
<evidence type="ECO:0000256" key="11">
    <source>
        <dbReference type="ARBA" id="ARBA00022801"/>
    </source>
</evidence>
<keyword evidence="4" id="KW-0645">Protease</keyword>
<dbReference type="Proteomes" id="UP000765509">
    <property type="component" value="Unassembled WGS sequence"/>
</dbReference>
<feature type="region of interest" description="Disordered" evidence="23">
    <location>
        <begin position="1009"/>
        <end position="1038"/>
    </location>
</feature>
<dbReference type="InterPro" id="IPR043502">
    <property type="entry name" value="DNA/RNA_pol_sf"/>
</dbReference>
<keyword evidence="19" id="KW-0233">DNA recombination</keyword>
<evidence type="ECO:0000313" key="25">
    <source>
        <dbReference type="EMBL" id="MBW0534902.1"/>
    </source>
</evidence>
<dbReference type="GO" id="GO:0003887">
    <property type="term" value="F:DNA-directed DNA polymerase activity"/>
    <property type="evidence" value="ECO:0007669"/>
    <property type="project" value="UniProtKB-KW"/>
</dbReference>
<gene>
    <name evidence="25" type="ORF">O181_074617</name>
</gene>
<dbReference type="GO" id="GO:0006508">
    <property type="term" value="P:proteolysis"/>
    <property type="evidence" value="ECO:0007669"/>
    <property type="project" value="UniProtKB-KW"/>
</dbReference>
<dbReference type="GO" id="GO:0003964">
    <property type="term" value="F:RNA-directed DNA polymerase activity"/>
    <property type="evidence" value="ECO:0007669"/>
    <property type="project" value="UniProtKB-KW"/>
</dbReference>
<dbReference type="GO" id="GO:0032196">
    <property type="term" value="P:transposition"/>
    <property type="evidence" value="ECO:0007669"/>
    <property type="project" value="UniProtKB-KW"/>
</dbReference>
<keyword evidence="26" id="KW-1185">Reference proteome</keyword>
<keyword evidence="6" id="KW-0540">Nuclease</keyword>
<evidence type="ECO:0000313" key="26">
    <source>
        <dbReference type="Proteomes" id="UP000765509"/>
    </source>
</evidence>
<evidence type="ECO:0000256" key="3">
    <source>
        <dbReference type="ARBA" id="ARBA00022612"/>
    </source>
</evidence>
<dbReference type="GO" id="GO:0046872">
    <property type="term" value="F:metal ion binding"/>
    <property type="evidence" value="ECO:0007669"/>
    <property type="project" value="UniProtKB-KW"/>
</dbReference>
<protein>
    <recommendedName>
        <fullName evidence="24">Integrase catalytic domain-containing protein</fullName>
    </recommendedName>
</protein>
<dbReference type="PANTHER" id="PTHR42648:SF11">
    <property type="entry name" value="TRANSPOSON TY4-P GAG-POL POLYPROTEIN"/>
    <property type="match status" value="1"/>
</dbReference>
<dbReference type="Pfam" id="PF00665">
    <property type="entry name" value="rve"/>
    <property type="match status" value="1"/>
</dbReference>
<dbReference type="SUPFAM" id="SSF56672">
    <property type="entry name" value="DNA/RNA polymerases"/>
    <property type="match status" value="1"/>
</dbReference>
<dbReference type="GO" id="GO:0005524">
    <property type="term" value="F:ATP binding"/>
    <property type="evidence" value="ECO:0007669"/>
    <property type="project" value="UniProtKB-KW"/>
</dbReference>
<accession>A0A9Q3FDD4</accession>
<keyword evidence="10" id="KW-0255">Endonuclease</keyword>
<dbReference type="Pfam" id="PF22936">
    <property type="entry name" value="Pol_BBD"/>
    <property type="match status" value="1"/>
</dbReference>
<keyword evidence="8" id="KW-0547">Nucleotide-binding</keyword>
<proteinExistence type="predicted"/>
<evidence type="ECO:0000256" key="2">
    <source>
        <dbReference type="ARBA" id="ARBA00022578"/>
    </source>
</evidence>
<keyword evidence="16" id="KW-0695">RNA-directed DNA polymerase</keyword>
<keyword evidence="20" id="KW-0511">Multifunctional enzyme</keyword>
<feature type="non-terminal residue" evidence="25">
    <location>
        <position position="1"/>
    </location>
</feature>
<keyword evidence="15" id="KW-0229">DNA integration</keyword>
<keyword evidence="3" id="KW-1188">Viral release from host cell</keyword>
<comment type="function">
    <text evidence="1">The aspartyl protease (PR) mediates the proteolytic cleavages of the Gag and Gag-Pol polyproteins after assembly of the VLP.</text>
</comment>
<name>A0A9Q3FDD4_9BASI</name>
<evidence type="ECO:0000256" key="5">
    <source>
        <dbReference type="ARBA" id="ARBA00022695"/>
    </source>
</evidence>
<evidence type="ECO:0000256" key="13">
    <source>
        <dbReference type="ARBA" id="ARBA00022842"/>
    </source>
</evidence>
<evidence type="ECO:0000256" key="14">
    <source>
        <dbReference type="ARBA" id="ARBA00022884"/>
    </source>
</evidence>
<evidence type="ECO:0000256" key="20">
    <source>
        <dbReference type="ARBA" id="ARBA00023268"/>
    </source>
</evidence>
<evidence type="ECO:0000256" key="4">
    <source>
        <dbReference type="ARBA" id="ARBA00022670"/>
    </source>
</evidence>
<dbReference type="SUPFAM" id="SSF53098">
    <property type="entry name" value="Ribonuclease H-like"/>
    <property type="match status" value="1"/>
</dbReference>
<evidence type="ECO:0000256" key="12">
    <source>
        <dbReference type="ARBA" id="ARBA00022840"/>
    </source>
</evidence>
<dbReference type="GO" id="GO:0004190">
    <property type="term" value="F:aspartic-type endopeptidase activity"/>
    <property type="evidence" value="ECO:0007669"/>
    <property type="project" value="UniProtKB-KW"/>
</dbReference>
<keyword evidence="17" id="KW-0239">DNA-directed DNA polymerase</keyword>
<reference evidence="25" key="1">
    <citation type="submission" date="2021-03" db="EMBL/GenBank/DDBJ databases">
        <title>Draft genome sequence of rust myrtle Austropuccinia psidii MF-1, a brazilian biotype.</title>
        <authorList>
            <person name="Quecine M.C."/>
            <person name="Pachon D.M.R."/>
            <person name="Bonatelli M.L."/>
            <person name="Correr F.H."/>
            <person name="Franceschini L.M."/>
            <person name="Leite T.F."/>
            <person name="Margarido G.R.A."/>
            <person name="Almeida C.A."/>
            <person name="Ferrarezi J.A."/>
            <person name="Labate C.A."/>
        </authorList>
    </citation>
    <scope>NUCLEOTIDE SEQUENCE</scope>
    <source>
        <strain evidence="25">MF-1</strain>
    </source>
</reference>
<dbReference type="Gene3D" id="3.30.420.10">
    <property type="entry name" value="Ribonuclease H-like superfamily/Ribonuclease H"/>
    <property type="match status" value="1"/>
</dbReference>
<evidence type="ECO:0000256" key="17">
    <source>
        <dbReference type="ARBA" id="ARBA00022932"/>
    </source>
</evidence>
<dbReference type="EMBL" id="AVOT02039788">
    <property type="protein sequence ID" value="MBW0534902.1"/>
    <property type="molecule type" value="Genomic_DNA"/>
</dbReference>
<comment type="caution">
    <text evidence="25">The sequence shown here is derived from an EMBL/GenBank/DDBJ whole genome shotgun (WGS) entry which is preliminary data.</text>
</comment>
<evidence type="ECO:0000256" key="19">
    <source>
        <dbReference type="ARBA" id="ARBA00023172"/>
    </source>
</evidence>
<dbReference type="InterPro" id="IPR039537">
    <property type="entry name" value="Retrotran_Ty1/copia-like"/>
</dbReference>
<keyword evidence="9" id="KW-0064">Aspartyl protease</keyword>
<feature type="compositionally biased region" description="Basic and acidic residues" evidence="23">
    <location>
        <begin position="1013"/>
        <end position="1026"/>
    </location>
</feature>
<evidence type="ECO:0000256" key="6">
    <source>
        <dbReference type="ARBA" id="ARBA00022722"/>
    </source>
</evidence>
<organism evidence="25 26">
    <name type="scientific">Austropuccinia psidii MF-1</name>
    <dbReference type="NCBI Taxonomy" id="1389203"/>
    <lineage>
        <taxon>Eukaryota</taxon>
        <taxon>Fungi</taxon>
        <taxon>Dikarya</taxon>
        <taxon>Basidiomycota</taxon>
        <taxon>Pucciniomycotina</taxon>
        <taxon>Pucciniomycetes</taxon>
        <taxon>Pucciniales</taxon>
        <taxon>Sphaerophragmiaceae</taxon>
        <taxon>Austropuccinia</taxon>
    </lineage>
</organism>
<dbReference type="GO" id="GO:0015074">
    <property type="term" value="P:DNA integration"/>
    <property type="evidence" value="ECO:0007669"/>
    <property type="project" value="UniProtKB-KW"/>
</dbReference>
<dbReference type="InterPro" id="IPR057670">
    <property type="entry name" value="SH3_retrovirus"/>
</dbReference>
<dbReference type="Pfam" id="PF25597">
    <property type="entry name" value="SH3_retrovirus"/>
    <property type="match status" value="1"/>
</dbReference>
<dbReference type="InterPro" id="IPR012337">
    <property type="entry name" value="RNaseH-like_sf"/>
</dbReference>
<keyword evidence="17" id="KW-0808">Transferase</keyword>
<keyword evidence="7" id="KW-0479">Metal-binding</keyword>
<feature type="domain" description="Integrase catalytic" evidence="24">
    <location>
        <begin position="742"/>
        <end position="908"/>
    </location>
</feature>
<dbReference type="PANTHER" id="PTHR42648">
    <property type="entry name" value="TRANSPOSASE, PUTATIVE-RELATED"/>
    <property type="match status" value="1"/>
</dbReference>
<sequence length="1349" mass="150681">MLGVKVTQSESSISLDQQHFSESLVELYGMGGCRPVSTPLIPNHHLSAASEEDLSLFNSLNVSYRSAVGSLSYLSTATRPDLSYAVSTLSQFLERPGMTHWKAFLHVLRYLRGTQDLALVYPKGDTSGGIAAYSDADWGNCPDTRRSTTGYLATFDGCLVIWKTRKQPTVSLSTSEAEYKSLCDVTSELLWLRQWCAEAGLITNSSTIPVHEDNQGCISTANGDTSINGKRMKHVDIQLHFVREAVKTSKIKLIYTPTSGMLADFLTKSVARVILHKALERLRIVRLKARGDFCILIDLQSRRSISSEQVDNKNSLQSKELLDVCENPIGQDSSTTARNRWNKLSFEAITLITSRINHRVFLEVVRPETSDEANLLWTCINEHYASKRNMNKGRVWMNWQKLNYTGNLQSYIDNTRRFLLDLQSISVKLPPEILSYIILGKLGNDSSLNQVVEMITLNDSLLEKPDQVLLRLQEYANLQVAKTIVKEPNPVSALISSSEHQFKITHFCSNGIHNPKCTTHRKEDCYSENPHLRPPRRNTKRKFQGHPAAAHIATAQALVTSTVSSQISPNQIVIDCGATHHMFNTKEIFSSFSEITKMAISTGDSTSKLLAEGMGTVSILVNNEVLNLVDCLWVPKLNCNLISLLQLFQNQATITRSINTFSLRTNEDTVFHGKIENNLMKIEFTKPTSLVSTFVDDLWHKRLGHPGHAPVRAMGLPSNSSPCQTCDLNKIHQLPFKNQFEHANHPLDCVHIDLVGPISPPSVAGSRYFLTVVDQATSFKVTCMLKSKSEAFAQFVTVKNSMENQHDRRIKKLISDRGGEFLNDQFKELSSSCGFTHAFSPAYTPQHNGFAERANRTILDKAKCLLNGCGLPKRYWAEAVNTATLLSNLIPTPSRHNRSPYALWTGNSPKIKKLRVFGCQAVVLIQRNLRDWKLGESGYRCIFLGYENDMSAYRVLRIKDSKIIVSKHVLFDETCFPLLLNHHPSDSPLIVPSTSGLEEGLVDELQSLLSDEQPPRDQETVDEIRPLESPSSDIGEGVVDEIHPSSAPVEEEEALAAVRPRLRVIGPRHPTLVSCDIAESNIPPYSRRAGALITSASEEPRTYKMAISSPSKDLWIKAIEKELKSMETLGVWEVVSLSPSFKLVGTTWVFKVKKDHLNAIIEHKARLCAQGFTQTAGIDFEKTYSPTGRLNSLRTLIAHAASNQLLFHQIDIKSAFLNAPLAETVYLSVPQGLSLDRRKVCLKLKKAIYGLKQAPLAWYERLKGWLVHVGFSVCTLDPCVFHRQGPSPLWLYIHVDDIAVFGKDVGSLKSEISKEFQIKDIGPADLMLGVKVTQSESSISLDQQHFSES</sequence>
<evidence type="ECO:0000256" key="10">
    <source>
        <dbReference type="ARBA" id="ARBA00022759"/>
    </source>
</evidence>
<dbReference type="InterPro" id="IPR013103">
    <property type="entry name" value="RVT_2"/>
</dbReference>
<keyword evidence="13" id="KW-0460">Magnesium</keyword>
<keyword evidence="5" id="KW-0548">Nucleotidyltransferase</keyword>
<evidence type="ECO:0000256" key="21">
    <source>
        <dbReference type="ARBA" id="ARBA00048173"/>
    </source>
</evidence>
<dbReference type="GO" id="GO:0006310">
    <property type="term" value="P:DNA recombination"/>
    <property type="evidence" value="ECO:0007669"/>
    <property type="project" value="UniProtKB-KW"/>
</dbReference>
<dbReference type="InterPro" id="IPR001584">
    <property type="entry name" value="Integrase_cat-core"/>
</dbReference>
<dbReference type="GO" id="GO:0005634">
    <property type="term" value="C:nucleus"/>
    <property type="evidence" value="ECO:0007669"/>
    <property type="project" value="UniProtKB-ARBA"/>
</dbReference>
<evidence type="ECO:0000256" key="15">
    <source>
        <dbReference type="ARBA" id="ARBA00022908"/>
    </source>
</evidence>
<evidence type="ECO:0000256" key="8">
    <source>
        <dbReference type="ARBA" id="ARBA00022741"/>
    </source>
</evidence>
<evidence type="ECO:0000259" key="24">
    <source>
        <dbReference type="PROSITE" id="PS50994"/>
    </source>
</evidence>
<keyword evidence="11" id="KW-0378">Hydrolase</keyword>